<dbReference type="SUPFAM" id="SSF81383">
    <property type="entry name" value="F-box domain"/>
    <property type="match status" value="1"/>
</dbReference>
<sequence>MSRRQRVRESLAQVEQGVQTLQSQRNDLLAQLQATDANLTRMNDERASLVESMVVTEADMPDEVLRMIFAEARTLSTPPNPTILLASHVSRRWNRVAVNDRSLWTNVHITTRERDAVRNVLIYLRRSGDLPIKVTLDLHKRSTVNQFTQFVLGLLIQNVQRWLCFSVKTQNQEPMMMVLSRLQNIAAPRLERFDLEVGENLARSPITFPLFTGGTPLLSSVRMSGIYFTSPLVPSSAVTHLDIGIIPSGRGGIVPELRHITSASPSLASLTISHSQVNLAPFSIPALKSLVVSGFQYYMTDRVCSSIHAPSLESLTLHDSVYVTISDIVKTVRDEATGQPRYPQLRSLDLSAVPVRCLTEAFMESTSTITSLSLHSADANAFLSMIKAQSENIGNPQNAVANDWIPLWRHLHTLTLTRGQFDEMLLRDMLYARLVIHRPIRKLHIRPADYQDTRFRVYRFPPGYSIL</sequence>
<keyword evidence="4" id="KW-1185">Reference proteome</keyword>
<dbReference type="AlphaFoldDB" id="A0A0C3FRX2"/>
<keyword evidence="1" id="KW-0175">Coiled coil</keyword>
<dbReference type="InterPro" id="IPR036047">
    <property type="entry name" value="F-box-like_dom_sf"/>
</dbReference>
<dbReference type="EMBL" id="KN832981">
    <property type="protein sequence ID" value="KIM86705.1"/>
    <property type="molecule type" value="Genomic_DNA"/>
</dbReference>
<reference evidence="3 4" key="1">
    <citation type="submission" date="2014-04" db="EMBL/GenBank/DDBJ databases">
        <authorList>
            <consortium name="DOE Joint Genome Institute"/>
            <person name="Kuo A."/>
            <person name="Tarkka M."/>
            <person name="Buscot F."/>
            <person name="Kohler A."/>
            <person name="Nagy L.G."/>
            <person name="Floudas D."/>
            <person name="Copeland A."/>
            <person name="Barry K.W."/>
            <person name="Cichocki N."/>
            <person name="Veneault-Fourrey C."/>
            <person name="LaButti K."/>
            <person name="Lindquist E.A."/>
            <person name="Lipzen A."/>
            <person name="Lundell T."/>
            <person name="Morin E."/>
            <person name="Murat C."/>
            <person name="Sun H."/>
            <person name="Tunlid A."/>
            <person name="Henrissat B."/>
            <person name="Grigoriev I.V."/>
            <person name="Hibbett D.S."/>
            <person name="Martin F."/>
            <person name="Nordberg H.P."/>
            <person name="Cantor M.N."/>
            <person name="Hua S.X."/>
        </authorList>
    </citation>
    <scope>NUCLEOTIDE SEQUENCE [LARGE SCALE GENOMIC DNA]</scope>
    <source>
        <strain evidence="3 4">F 1598</strain>
    </source>
</reference>
<gene>
    <name evidence="3" type="ORF">PILCRDRAFT_815953</name>
</gene>
<dbReference type="InterPro" id="IPR001810">
    <property type="entry name" value="F-box_dom"/>
</dbReference>
<evidence type="ECO:0000256" key="1">
    <source>
        <dbReference type="SAM" id="Coils"/>
    </source>
</evidence>
<dbReference type="InterPro" id="IPR032675">
    <property type="entry name" value="LRR_dom_sf"/>
</dbReference>
<dbReference type="OrthoDB" id="3244423at2759"/>
<dbReference type="HOGENOM" id="CLU_020999_3_3_1"/>
<accession>A0A0C3FRX2</accession>
<name>A0A0C3FRX2_PILCF</name>
<dbReference type="SUPFAM" id="SSF52047">
    <property type="entry name" value="RNI-like"/>
    <property type="match status" value="1"/>
</dbReference>
<evidence type="ECO:0000313" key="3">
    <source>
        <dbReference type="EMBL" id="KIM86705.1"/>
    </source>
</evidence>
<dbReference type="InParanoid" id="A0A0C3FRX2"/>
<evidence type="ECO:0000259" key="2">
    <source>
        <dbReference type="Pfam" id="PF12937"/>
    </source>
</evidence>
<organism evidence="3 4">
    <name type="scientific">Piloderma croceum (strain F 1598)</name>
    <dbReference type="NCBI Taxonomy" id="765440"/>
    <lineage>
        <taxon>Eukaryota</taxon>
        <taxon>Fungi</taxon>
        <taxon>Dikarya</taxon>
        <taxon>Basidiomycota</taxon>
        <taxon>Agaricomycotina</taxon>
        <taxon>Agaricomycetes</taxon>
        <taxon>Agaricomycetidae</taxon>
        <taxon>Atheliales</taxon>
        <taxon>Atheliaceae</taxon>
        <taxon>Piloderma</taxon>
    </lineage>
</organism>
<dbReference type="Gene3D" id="1.20.1280.50">
    <property type="match status" value="1"/>
</dbReference>
<reference evidence="4" key="2">
    <citation type="submission" date="2015-01" db="EMBL/GenBank/DDBJ databases">
        <title>Evolutionary Origins and Diversification of the Mycorrhizal Mutualists.</title>
        <authorList>
            <consortium name="DOE Joint Genome Institute"/>
            <consortium name="Mycorrhizal Genomics Consortium"/>
            <person name="Kohler A."/>
            <person name="Kuo A."/>
            <person name="Nagy L.G."/>
            <person name="Floudas D."/>
            <person name="Copeland A."/>
            <person name="Barry K.W."/>
            <person name="Cichocki N."/>
            <person name="Veneault-Fourrey C."/>
            <person name="LaButti K."/>
            <person name="Lindquist E.A."/>
            <person name="Lipzen A."/>
            <person name="Lundell T."/>
            <person name="Morin E."/>
            <person name="Murat C."/>
            <person name="Riley R."/>
            <person name="Ohm R."/>
            <person name="Sun H."/>
            <person name="Tunlid A."/>
            <person name="Henrissat B."/>
            <person name="Grigoriev I.V."/>
            <person name="Hibbett D.S."/>
            <person name="Martin F."/>
        </authorList>
    </citation>
    <scope>NUCLEOTIDE SEQUENCE [LARGE SCALE GENOMIC DNA]</scope>
    <source>
        <strain evidence="4">F 1598</strain>
    </source>
</reference>
<dbReference type="Gene3D" id="3.80.10.10">
    <property type="entry name" value="Ribonuclease Inhibitor"/>
    <property type="match status" value="1"/>
</dbReference>
<feature type="coiled-coil region" evidence="1">
    <location>
        <begin position="4"/>
        <end position="45"/>
    </location>
</feature>
<proteinExistence type="predicted"/>
<protein>
    <recommendedName>
        <fullName evidence="2">F-box domain-containing protein</fullName>
    </recommendedName>
</protein>
<evidence type="ECO:0000313" key="4">
    <source>
        <dbReference type="Proteomes" id="UP000054166"/>
    </source>
</evidence>
<dbReference type="Pfam" id="PF12937">
    <property type="entry name" value="F-box-like"/>
    <property type="match status" value="1"/>
</dbReference>
<feature type="domain" description="F-box" evidence="2">
    <location>
        <begin position="59"/>
        <end position="109"/>
    </location>
</feature>
<dbReference type="Proteomes" id="UP000054166">
    <property type="component" value="Unassembled WGS sequence"/>
</dbReference>